<dbReference type="EMBL" id="FOAN01000005">
    <property type="protein sequence ID" value="SEL70991.1"/>
    <property type="molecule type" value="Genomic_DNA"/>
</dbReference>
<feature type="transmembrane region" description="Helical" evidence="1">
    <location>
        <begin position="244"/>
        <end position="264"/>
    </location>
</feature>
<dbReference type="OrthoDB" id="8018687at2"/>
<gene>
    <name evidence="3" type="ORF">SAMN04515666_10528</name>
</gene>
<dbReference type="InterPro" id="IPR037185">
    <property type="entry name" value="EmrE-like"/>
</dbReference>
<dbReference type="STRING" id="1036779.SAMN04515666_10528"/>
<feature type="transmembrane region" description="Helical" evidence="1">
    <location>
        <begin position="270"/>
        <end position="289"/>
    </location>
</feature>
<keyword evidence="1" id="KW-0812">Transmembrane</keyword>
<dbReference type="RefSeq" id="WP_091836154.1">
    <property type="nucleotide sequence ID" value="NZ_FOAN01000005.1"/>
</dbReference>
<evidence type="ECO:0000259" key="2">
    <source>
        <dbReference type="Pfam" id="PF00892"/>
    </source>
</evidence>
<proteinExistence type="predicted"/>
<organism evidence="3 4">
    <name type="scientific">Bosea lupini</name>
    <dbReference type="NCBI Taxonomy" id="1036779"/>
    <lineage>
        <taxon>Bacteria</taxon>
        <taxon>Pseudomonadati</taxon>
        <taxon>Pseudomonadota</taxon>
        <taxon>Alphaproteobacteria</taxon>
        <taxon>Hyphomicrobiales</taxon>
        <taxon>Boseaceae</taxon>
        <taxon>Bosea</taxon>
    </lineage>
</organism>
<feature type="transmembrane region" description="Helical" evidence="1">
    <location>
        <begin position="99"/>
        <end position="120"/>
    </location>
</feature>
<evidence type="ECO:0000313" key="3">
    <source>
        <dbReference type="EMBL" id="SEL70991.1"/>
    </source>
</evidence>
<dbReference type="PANTHER" id="PTHR22911">
    <property type="entry name" value="ACYL-MALONYL CONDENSING ENZYME-RELATED"/>
    <property type="match status" value="1"/>
</dbReference>
<dbReference type="SUPFAM" id="SSF103481">
    <property type="entry name" value="Multidrug resistance efflux transporter EmrE"/>
    <property type="match status" value="2"/>
</dbReference>
<dbReference type="AlphaFoldDB" id="A0A1H7SE88"/>
<feature type="transmembrane region" description="Helical" evidence="1">
    <location>
        <begin position="127"/>
        <end position="144"/>
    </location>
</feature>
<reference evidence="4" key="1">
    <citation type="submission" date="2016-10" db="EMBL/GenBank/DDBJ databases">
        <authorList>
            <person name="Varghese N."/>
            <person name="Submissions S."/>
        </authorList>
    </citation>
    <scope>NUCLEOTIDE SEQUENCE [LARGE SCALE GENOMIC DNA]</scope>
    <source>
        <strain evidence="4">LMG 26383,CCUG 61248,R- 45681</strain>
    </source>
</reference>
<feature type="transmembrane region" description="Helical" evidence="1">
    <location>
        <begin position="73"/>
        <end position="93"/>
    </location>
</feature>
<dbReference type="Proteomes" id="UP000199664">
    <property type="component" value="Unassembled WGS sequence"/>
</dbReference>
<dbReference type="GO" id="GO:0016020">
    <property type="term" value="C:membrane"/>
    <property type="evidence" value="ECO:0007669"/>
    <property type="project" value="InterPro"/>
</dbReference>
<dbReference type="InterPro" id="IPR000620">
    <property type="entry name" value="EamA_dom"/>
</dbReference>
<keyword evidence="1" id="KW-1133">Transmembrane helix</keyword>
<feature type="domain" description="EamA" evidence="2">
    <location>
        <begin position="12"/>
        <end position="144"/>
    </location>
</feature>
<feature type="domain" description="EamA" evidence="2">
    <location>
        <begin position="154"/>
        <end position="285"/>
    </location>
</feature>
<feature type="transmembrane region" description="Helical" evidence="1">
    <location>
        <begin position="212"/>
        <end position="232"/>
    </location>
</feature>
<evidence type="ECO:0000313" key="4">
    <source>
        <dbReference type="Proteomes" id="UP000199664"/>
    </source>
</evidence>
<feature type="transmembrane region" description="Helical" evidence="1">
    <location>
        <begin position="40"/>
        <end position="61"/>
    </location>
</feature>
<keyword evidence="1" id="KW-0472">Membrane</keyword>
<feature type="transmembrane region" description="Helical" evidence="1">
    <location>
        <begin position="156"/>
        <end position="174"/>
    </location>
</feature>
<protein>
    <submittedName>
        <fullName evidence="3">Threonine/homoserine efflux transporter RhtA</fullName>
    </submittedName>
</protein>
<accession>A0A1H7SE88</accession>
<evidence type="ECO:0000256" key="1">
    <source>
        <dbReference type="SAM" id="Phobius"/>
    </source>
</evidence>
<sequence>MHERGASSAQHGLALALGSAAAFGTNIVSAQLAGHAGLSGPLIVFYRVFLMLALVIGATLIWRASLVVPRRRWSALALFGLSTALTACAYLSSVAFLPITVAAVVFYTFPILIVLAEPFLSPARFSLDRVVIALVAFLGVAMVVGPDWHGLDPRGLALALAASVLAAVQFFSAARCADTGTIPKLFWSHLVILPVTLAILALTGLFQLPSALLLAPVAVAVTIGGYLIGFLLQVMALARVAPGPAALAFCAEPVFAVAIAAVFLGERVGALQYAGGALVVAAIIANVILEQKRARRLPAVAV</sequence>
<keyword evidence="4" id="KW-1185">Reference proteome</keyword>
<feature type="transmembrane region" description="Helical" evidence="1">
    <location>
        <begin position="186"/>
        <end position="206"/>
    </location>
</feature>
<name>A0A1H7SE88_9HYPH</name>
<dbReference type="Pfam" id="PF00892">
    <property type="entry name" value="EamA"/>
    <property type="match status" value="2"/>
</dbReference>